<organism evidence="2 3">
    <name type="scientific">Pelatocladus maniniholoensis HA4357-MV3</name>
    <dbReference type="NCBI Taxonomy" id="1117104"/>
    <lineage>
        <taxon>Bacteria</taxon>
        <taxon>Bacillati</taxon>
        <taxon>Cyanobacteriota</taxon>
        <taxon>Cyanophyceae</taxon>
        <taxon>Nostocales</taxon>
        <taxon>Nostocaceae</taxon>
        <taxon>Pelatocladus</taxon>
    </lineage>
</organism>
<dbReference type="Pfam" id="PF00498">
    <property type="entry name" value="FHA"/>
    <property type="match status" value="1"/>
</dbReference>
<dbReference type="InterPro" id="IPR000253">
    <property type="entry name" value="FHA_dom"/>
</dbReference>
<evidence type="ECO:0000313" key="3">
    <source>
        <dbReference type="Proteomes" id="UP000813215"/>
    </source>
</evidence>
<dbReference type="SUPFAM" id="SSF49879">
    <property type="entry name" value="SMAD/FHA domain"/>
    <property type="match status" value="1"/>
</dbReference>
<dbReference type="PANTHER" id="PTHR23308">
    <property type="entry name" value="NUCLEAR INHIBITOR OF PROTEIN PHOSPHATASE-1"/>
    <property type="match status" value="1"/>
</dbReference>
<dbReference type="Gene3D" id="2.60.200.20">
    <property type="match status" value="1"/>
</dbReference>
<protein>
    <submittedName>
        <fullName evidence="2">FHA domain-containing protein</fullName>
    </submittedName>
</protein>
<sequence>MMAELLDKELEKRLSLYQVFLKLYEHHSRFLDEILQLENLPQSPFTEVHGCYIQGIVDGSAVYMITNLCEGKTQRLLQSQHIWTIGRDRTCGIYVCDQRVSRRHAAIQYIKDVEYSGFYLVDFSSTNGTFVNSEPVYRPIKLQDGDHLRLGSMTFSFYTNSTPPQVLPRVAVELLMQLVTRKSSDEASINSNPSGKKTSLNENFDQTLEALRQLPILNIEEIAVSLSQKQQSDILDDFFSKQISNNTSKQISNNTI</sequence>
<dbReference type="Proteomes" id="UP000813215">
    <property type="component" value="Unassembled WGS sequence"/>
</dbReference>
<dbReference type="CDD" id="cd00060">
    <property type="entry name" value="FHA"/>
    <property type="match status" value="1"/>
</dbReference>
<evidence type="ECO:0000259" key="1">
    <source>
        <dbReference type="PROSITE" id="PS50006"/>
    </source>
</evidence>
<accession>A0A9E3HDD2</accession>
<dbReference type="PROSITE" id="PS50006">
    <property type="entry name" value="FHA_DOMAIN"/>
    <property type="match status" value="1"/>
</dbReference>
<comment type="caution">
    <text evidence="2">The sequence shown here is derived from an EMBL/GenBank/DDBJ whole genome shotgun (WGS) entry which is preliminary data.</text>
</comment>
<reference evidence="2" key="1">
    <citation type="submission" date="2021-05" db="EMBL/GenBank/DDBJ databases">
        <authorList>
            <person name="Pietrasiak N."/>
            <person name="Ward R."/>
            <person name="Stajich J.E."/>
            <person name="Kurbessoian T."/>
        </authorList>
    </citation>
    <scope>NUCLEOTIDE SEQUENCE</scope>
    <source>
        <strain evidence="2">HA4357-MV3</strain>
    </source>
</reference>
<evidence type="ECO:0000313" key="2">
    <source>
        <dbReference type="EMBL" id="MBW4435483.1"/>
    </source>
</evidence>
<proteinExistence type="predicted"/>
<reference evidence="2" key="2">
    <citation type="journal article" date="2022" name="Microbiol. Resour. Announc.">
        <title>Metagenome Sequencing to Explore Phylogenomics of Terrestrial Cyanobacteria.</title>
        <authorList>
            <person name="Ward R.D."/>
            <person name="Stajich J.E."/>
            <person name="Johansen J.R."/>
            <person name="Huntemann M."/>
            <person name="Clum A."/>
            <person name="Foster B."/>
            <person name="Foster B."/>
            <person name="Roux S."/>
            <person name="Palaniappan K."/>
            <person name="Varghese N."/>
            <person name="Mukherjee S."/>
            <person name="Reddy T.B.K."/>
            <person name="Daum C."/>
            <person name="Copeland A."/>
            <person name="Chen I.A."/>
            <person name="Ivanova N.N."/>
            <person name="Kyrpides N.C."/>
            <person name="Shapiro N."/>
            <person name="Eloe-Fadrosh E.A."/>
            <person name="Pietrasiak N."/>
        </authorList>
    </citation>
    <scope>NUCLEOTIDE SEQUENCE</scope>
    <source>
        <strain evidence="2">HA4357-MV3</strain>
    </source>
</reference>
<dbReference type="InterPro" id="IPR008984">
    <property type="entry name" value="SMAD_FHA_dom_sf"/>
</dbReference>
<dbReference type="SMART" id="SM00240">
    <property type="entry name" value="FHA"/>
    <property type="match status" value="1"/>
</dbReference>
<dbReference type="EMBL" id="JAHHHW010000167">
    <property type="protein sequence ID" value="MBW4435483.1"/>
    <property type="molecule type" value="Genomic_DNA"/>
</dbReference>
<feature type="domain" description="FHA" evidence="1">
    <location>
        <begin position="83"/>
        <end position="136"/>
    </location>
</feature>
<gene>
    <name evidence="2" type="ORF">KME28_28200</name>
</gene>
<name>A0A9E3HDD2_9NOST</name>
<dbReference type="InterPro" id="IPR050923">
    <property type="entry name" value="Cell_Proc_Reg/RNA_Proc"/>
</dbReference>
<dbReference type="AlphaFoldDB" id="A0A9E3HDD2"/>